<gene>
    <name evidence="1" type="ORF">CS063_08580</name>
</gene>
<name>A0AC61DCX2_9FIRM</name>
<accession>A0AC61DCX2</accession>
<comment type="caution">
    <text evidence="1">The sequence shown here is derived from an EMBL/GenBank/DDBJ whole genome shotgun (WGS) entry which is preliminary data.</text>
</comment>
<proteinExistence type="predicted"/>
<evidence type="ECO:0000313" key="1">
    <source>
        <dbReference type="EMBL" id="PHV70812.1"/>
    </source>
</evidence>
<protein>
    <submittedName>
        <fullName evidence="1">Alkaline phosphatase</fullName>
    </submittedName>
</protein>
<evidence type="ECO:0000313" key="2">
    <source>
        <dbReference type="Proteomes" id="UP000224460"/>
    </source>
</evidence>
<sequence>MRQVKKLFTAIACIAIASTGLAAFSTVTNAQTKIVQTQSVNQATYKKPKYIFTFIGDGMSYVQLNAAQVYQSAMKSSNIELSKLAITQFPVVGSATTQDSTSFCPDSASTATAISSGIKTHSGVIGLGIDKKTAPESITEKLKEEGYKIGIVSSVSIDHATPAAFYAHVASRKSMYDIALQLAESDFDYFAGGGLVQPTGANGDQKDAYEIIKEKGYNIVNTKEDILSLNNNSGKTYAISPELQDSKAMYYDLDAQNTSIRLKDFVQKGIDVLDNEDGFFMMVEGGKIDWAGHANDAMANIQDTIALDEAVKVAMEFAKKHPEETLIVVTGDHETGGMSIGQATTGYDTAFNLLSHQKMTYVEFDNLIKDYKKEVAVGNKKGTIEEVFPLIQENFGLISPNDAEVAKNSALVLTDYEYNKLVSAFEETMKAKEIRSTGVEVEILYGGYEPLSITLTHILNNKAGIGWTSYAHTGVPVPVYTMGTGAEIFNGSYDNTDIFNKMVELCKLN</sequence>
<keyword evidence="2" id="KW-1185">Reference proteome</keyword>
<dbReference type="EMBL" id="PEDL01000007">
    <property type="protein sequence ID" value="PHV70812.1"/>
    <property type="molecule type" value="Genomic_DNA"/>
</dbReference>
<dbReference type="Proteomes" id="UP000224460">
    <property type="component" value="Unassembled WGS sequence"/>
</dbReference>
<organism evidence="1 2">
    <name type="scientific">Sporanaerobium hydrogeniformans</name>
    <dbReference type="NCBI Taxonomy" id="3072179"/>
    <lineage>
        <taxon>Bacteria</taxon>
        <taxon>Bacillati</taxon>
        <taxon>Bacillota</taxon>
        <taxon>Clostridia</taxon>
        <taxon>Lachnospirales</taxon>
        <taxon>Lachnospiraceae</taxon>
        <taxon>Sporanaerobium</taxon>
    </lineage>
</organism>
<reference evidence="1" key="1">
    <citation type="submission" date="2017-10" db="EMBL/GenBank/DDBJ databases">
        <title>Genome sequence of cellulolytic Lachnospiraceae bacterium XHS1971 isolated from hotspring sediment.</title>
        <authorList>
            <person name="Vasudevan G."/>
            <person name="Joshi A.J."/>
            <person name="Hivarkar S."/>
            <person name="Lanjekar V.B."/>
            <person name="Dhakephalkar P.K."/>
            <person name="Dagar S."/>
        </authorList>
    </citation>
    <scope>NUCLEOTIDE SEQUENCE</scope>
    <source>
        <strain evidence="1">XHS1971</strain>
    </source>
</reference>